<reference evidence="9" key="1">
    <citation type="submission" date="2015-03" db="EMBL/GenBank/DDBJ databases">
        <title>MIGS Cultured Bacterial/Archaeal sample from Brevibacillus laterosporus.</title>
        <authorList>
            <person name="Zeng D."/>
            <person name="Zhu L."/>
            <person name="Dong G."/>
            <person name="Ye W."/>
            <person name="Ren D."/>
            <person name="Wu L."/>
            <person name="Xu J."/>
            <person name="Li G."/>
            <person name="Guo L."/>
        </authorList>
    </citation>
    <scope>NUCLEOTIDE SEQUENCE</scope>
    <source>
        <strain evidence="9">B9</strain>
    </source>
</reference>
<dbReference type="RefSeq" id="WP_031413528.1">
    <property type="nucleotide sequence ID" value="NZ_CP011074.1"/>
</dbReference>
<dbReference type="GO" id="GO:0009103">
    <property type="term" value="P:lipopolysaccharide biosynthetic process"/>
    <property type="evidence" value="ECO:0007669"/>
    <property type="project" value="UniProtKB-ARBA"/>
</dbReference>
<feature type="transmembrane region" description="Helical" evidence="8">
    <location>
        <begin position="171"/>
        <end position="192"/>
    </location>
</feature>
<keyword evidence="7 8" id="KW-0472">Membrane</keyword>
<feature type="transmembrane region" description="Helical" evidence="8">
    <location>
        <begin position="443"/>
        <end position="462"/>
    </location>
</feature>
<dbReference type="PANTHER" id="PTHR33908:SF11">
    <property type="entry name" value="MEMBRANE PROTEIN"/>
    <property type="match status" value="1"/>
</dbReference>
<feature type="transmembrane region" description="Helical" evidence="8">
    <location>
        <begin position="7"/>
        <end position="34"/>
    </location>
</feature>
<evidence type="ECO:0000256" key="2">
    <source>
        <dbReference type="ARBA" id="ARBA00022475"/>
    </source>
</evidence>
<feature type="transmembrane region" description="Helical" evidence="8">
    <location>
        <begin position="68"/>
        <end position="86"/>
    </location>
</feature>
<dbReference type="GO" id="GO:0016763">
    <property type="term" value="F:pentosyltransferase activity"/>
    <property type="evidence" value="ECO:0007669"/>
    <property type="project" value="TreeGrafter"/>
</dbReference>
<feature type="transmembrane region" description="Helical" evidence="8">
    <location>
        <begin position="245"/>
        <end position="261"/>
    </location>
</feature>
<keyword evidence="4" id="KW-0808">Transferase</keyword>
<name>A0A0F7EHY4_BRELA</name>
<evidence type="ECO:0000256" key="7">
    <source>
        <dbReference type="ARBA" id="ARBA00023136"/>
    </source>
</evidence>
<keyword evidence="6 8" id="KW-1133">Transmembrane helix</keyword>
<keyword evidence="3" id="KW-0328">Glycosyltransferase</keyword>
<dbReference type="EMBL" id="CP011074">
    <property type="protein sequence ID" value="AKF94437.1"/>
    <property type="molecule type" value="Genomic_DNA"/>
</dbReference>
<dbReference type="AlphaFoldDB" id="A0A0F7EHY4"/>
<proteinExistence type="predicted"/>
<keyword evidence="5 8" id="KW-0812">Transmembrane</keyword>
<accession>A0A0F7EHY4</accession>
<protein>
    <submittedName>
        <fullName evidence="9">Membrane protein</fullName>
    </submittedName>
</protein>
<sequence>MKSRTPNVSLVIGIVLLLFLIGIVLSASILFLLGVSISTASFWVAVCASIVCLLAMTYTFFTTRRATMFLSLLMGLGLVFGISWYVSTATYDLSWDGQTYHQEAIILLKNGWNPVHDQPLLNITDTQKIDNPSEERLRTPFYLWINHYTKGPWILDAVMYKLTDNIEGSKMFNFILLFASFFLCLAAMLDAYPEKKRRAVFFSLLLACNPVVIAQLVTFYIDGQLASLVLIICSLGYLLFKRFNAWIVVGLCSAIILLTAIKFTALVYAVLLCGGLLVLFFLYDQHRHWKKLLLSLVACGLVAVTIVGYNPYVTNFLAKGHPFYPLAGEHAVDIMTANSPADFKGKNPFEKFFVSLFAKSENITRPNESTMKWPFTIAFEEFQAFVGADARLAGFGPLFGGAVLVTCVVSLALFLRSRQLAKPVFLLSGIILLTVFINPESWWARYVPQLWFVPILIAMVGFESEKQLAKYGSWLLICTLSINLLLVGATQAIAQSFFNVQVNIQLHEMKKSKLPVLVDFQHFNSNRIRLEKAGIEFIEAKIDDKNAKKLSSSRAKYLLR</sequence>
<evidence type="ECO:0000256" key="4">
    <source>
        <dbReference type="ARBA" id="ARBA00022679"/>
    </source>
</evidence>
<feature type="transmembrane region" description="Helical" evidence="8">
    <location>
        <begin position="40"/>
        <end position="61"/>
    </location>
</feature>
<dbReference type="GO" id="GO:0005886">
    <property type="term" value="C:plasma membrane"/>
    <property type="evidence" value="ECO:0007669"/>
    <property type="project" value="UniProtKB-SubCell"/>
</dbReference>
<feature type="transmembrane region" description="Helical" evidence="8">
    <location>
        <begin position="199"/>
        <end position="217"/>
    </location>
</feature>
<feature type="transmembrane region" description="Helical" evidence="8">
    <location>
        <begin position="223"/>
        <end position="240"/>
    </location>
</feature>
<evidence type="ECO:0000256" key="3">
    <source>
        <dbReference type="ARBA" id="ARBA00022676"/>
    </source>
</evidence>
<evidence type="ECO:0000313" key="9">
    <source>
        <dbReference type="EMBL" id="AKF94437.1"/>
    </source>
</evidence>
<organism evidence="9">
    <name type="scientific">Brevibacillus laterosporus</name>
    <name type="common">Bacillus laterosporus</name>
    <dbReference type="NCBI Taxonomy" id="1465"/>
    <lineage>
        <taxon>Bacteria</taxon>
        <taxon>Bacillati</taxon>
        <taxon>Bacillota</taxon>
        <taxon>Bacilli</taxon>
        <taxon>Bacillales</taxon>
        <taxon>Paenibacillaceae</taxon>
        <taxon>Brevibacillus</taxon>
    </lineage>
</organism>
<feature type="transmembrane region" description="Helical" evidence="8">
    <location>
        <begin position="267"/>
        <end position="283"/>
    </location>
</feature>
<dbReference type="InterPro" id="IPR050297">
    <property type="entry name" value="LipidA_mod_glycosyltrf_83"/>
</dbReference>
<keyword evidence="2" id="KW-1003">Cell membrane</keyword>
<feature type="transmembrane region" description="Helical" evidence="8">
    <location>
        <begin position="292"/>
        <end position="312"/>
    </location>
</feature>
<gene>
    <name evidence="9" type="ORF">EX87_12900</name>
</gene>
<evidence type="ECO:0000256" key="1">
    <source>
        <dbReference type="ARBA" id="ARBA00004651"/>
    </source>
</evidence>
<evidence type="ECO:0000256" key="5">
    <source>
        <dbReference type="ARBA" id="ARBA00022692"/>
    </source>
</evidence>
<feature type="transmembrane region" description="Helical" evidence="8">
    <location>
        <begin position="474"/>
        <end position="494"/>
    </location>
</feature>
<feature type="transmembrane region" description="Helical" evidence="8">
    <location>
        <begin position="420"/>
        <end position="437"/>
    </location>
</feature>
<dbReference type="PANTHER" id="PTHR33908">
    <property type="entry name" value="MANNOSYLTRANSFERASE YKCB-RELATED"/>
    <property type="match status" value="1"/>
</dbReference>
<evidence type="ECO:0000256" key="6">
    <source>
        <dbReference type="ARBA" id="ARBA00022989"/>
    </source>
</evidence>
<feature type="transmembrane region" description="Helical" evidence="8">
    <location>
        <begin position="395"/>
        <end position="415"/>
    </location>
</feature>
<comment type="subcellular location">
    <subcellularLocation>
        <location evidence="1">Cell membrane</location>
        <topology evidence="1">Multi-pass membrane protein</topology>
    </subcellularLocation>
</comment>
<evidence type="ECO:0000256" key="8">
    <source>
        <dbReference type="SAM" id="Phobius"/>
    </source>
</evidence>